<organism evidence="1 2">
    <name type="scientific">Hermanssonia centrifuga</name>
    <dbReference type="NCBI Taxonomy" id="98765"/>
    <lineage>
        <taxon>Eukaryota</taxon>
        <taxon>Fungi</taxon>
        <taxon>Dikarya</taxon>
        <taxon>Basidiomycota</taxon>
        <taxon>Agaricomycotina</taxon>
        <taxon>Agaricomycetes</taxon>
        <taxon>Polyporales</taxon>
        <taxon>Meruliaceae</taxon>
        <taxon>Hermanssonia</taxon>
    </lineage>
</organism>
<proteinExistence type="predicted"/>
<sequence>MTIVESQAAQGPAADPGCLAAFHEDNDNEGEFEVENLGDAQEELPHVYIDDLRTAYDFIDGLRNATLENGGLSEASISRLQNPLQESLDLEDCTVLLSIDIFLTLDNASEDHYNRVRDAIS</sequence>
<protein>
    <submittedName>
        <fullName evidence="1">Uncharacterized protein</fullName>
    </submittedName>
</protein>
<dbReference type="OrthoDB" id="3266386at2759"/>
<keyword evidence="2" id="KW-1185">Reference proteome</keyword>
<dbReference type="STRING" id="98765.A0A2R6QB44"/>
<accession>A0A2R6QB44</accession>
<reference evidence="1 2" key="1">
    <citation type="submission" date="2018-02" db="EMBL/GenBank/DDBJ databases">
        <title>Genome sequence of the basidiomycete white-rot fungus Phlebia centrifuga.</title>
        <authorList>
            <person name="Granchi Z."/>
            <person name="Peng M."/>
            <person name="de Vries R.P."/>
            <person name="Hilden K."/>
            <person name="Makela M.R."/>
            <person name="Grigoriev I."/>
            <person name="Riley R."/>
        </authorList>
    </citation>
    <scope>NUCLEOTIDE SEQUENCE [LARGE SCALE GENOMIC DNA]</scope>
    <source>
        <strain evidence="1 2">FBCC195</strain>
    </source>
</reference>
<comment type="caution">
    <text evidence="1">The sequence shown here is derived from an EMBL/GenBank/DDBJ whole genome shotgun (WGS) entry which is preliminary data.</text>
</comment>
<dbReference type="Proteomes" id="UP000186601">
    <property type="component" value="Unassembled WGS sequence"/>
</dbReference>
<name>A0A2R6QB44_9APHY</name>
<gene>
    <name evidence="1" type="ORF">PHLCEN_2v3915</name>
</gene>
<evidence type="ECO:0000313" key="2">
    <source>
        <dbReference type="Proteomes" id="UP000186601"/>
    </source>
</evidence>
<dbReference type="AlphaFoldDB" id="A0A2R6QB44"/>
<evidence type="ECO:0000313" key="1">
    <source>
        <dbReference type="EMBL" id="PSS05359.1"/>
    </source>
</evidence>
<dbReference type="EMBL" id="MLYV02000374">
    <property type="protein sequence ID" value="PSS05359.1"/>
    <property type="molecule type" value="Genomic_DNA"/>
</dbReference>